<sequence length="100" mass="11916">MKEMYADIEALHFQNIMNFEEYVNYPEEKETNKILNNEKILALFTNLKPEKTKDTKEEENESDRKEDDSTEIYQITHCKALSAIKVLEYYFIQQDIDKAA</sequence>
<accession>A0A9N9P2H8</accession>
<protein>
    <submittedName>
        <fullName evidence="1">2523_t:CDS:1</fullName>
    </submittedName>
</protein>
<dbReference type="OrthoDB" id="2412924at2759"/>
<evidence type="ECO:0000313" key="2">
    <source>
        <dbReference type="Proteomes" id="UP000789759"/>
    </source>
</evidence>
<dbReference type="EMBL" id="CAJVQA010024348">
    <property type="protein sequence ID" value="CAG8782021.1"/>
    <property type="molecule type" value="Genomic_DNA"/>
</dbReference>
<dbReference type="Proteomes" id="UP000789759">
    <property type="component" value="Unassembled WGS sequence"/>
</dbReference>
<reference evidence="1" key="1">
    <citation type="submission" date="2021-06" db="EMBL/GenBank/DDBJ databases">
        <authorList>
            <person name="Kallberg Y."/>
            <person name="Tangrot J."/>
            <person name="Rosling A."/>
        </authorList>
    </citation>
    <scope>NUCLEOTIDE SEQUENCE</scope>
    <source>
        <strain evidence="1">FL966</strain>
    </source>
</reference>
<evidence type="ECO:0000313" key="1">
    <source>
        <dbReference type="EMBL" id="CAG8782021.1"/>
    </source>
</evidence>
<name>A0A9N9P2H8_9GLOM</name>
<keyword evidence="2" id="KW-1185">Reference proteome</keyword>
<proteinExistence type="predicted"/>
<comment type="caution">
    <text evidence="1">The sequence shown here is derived from an EMBL/GenBank/DDBJ whole genome shotgun (WGS) entry which is preliminary data.</text>
</comment>
<organism evidence="1 2">
    <name type="scientific">Cetraspora pellucida</name>
    <dbReference type="NCBI Taxonomy" id="1433469"/>
    <lineage>
        <taxon>Eukaryota</taxon>
        <taxon>Fungi</taxon>
        <taxon>Fungi incertae sedis</taxon>
        <taxon>Mucoromycota</taxon>
        <taxon>Glomeromycotina</taxon>
        <taxon>Glomeromycetes</taxon>
        <taxon>Diversisporales</taxon>
        <taxon>Gigasporaceae</taxon>
        <taxon>Cetraspora</taxon>
    </lineage>
</organism>
<dbReference type="AlphaFoldDB" id="A0A9N9P2H8"/>
<gene>
    <name evidence="1" type="ORF">CPELLU_LOCUS16445</name>
</gene>